<keyword evidence="4" id="KW-0687">Ribonucleoprotein</keyword>
<dbReference type="InterPro" id="IPR013845">
    <property type="entry name" value="Ribosomal_eS4_central_region"/>
</dbReference>
<feature type="domain" description="Small ribosomal subunit protein eS4 central region" evidence="6">
    <location>
        <begin position="31"/>
        <end position="77"/>
    </location>
</feature>
<name>A0AAV6J544_9ERIC</name>
<accession>A0AAV6J544</accession>
<dbReference type="EMBL" id="JACTNZ010000008">
    <property type="protein sequence ID" value="KAG5536266.1"/>
    <property type="molecule type" value="Genomic_DNA"/>
</dbReference>
<evidence type="ECO:0000256" key="3">
    <source>
        <dbReference type="ARBA" id="ARBA00022980"/>
    </source>
</evidence>
<dbReference type="GO" id="GO:0006412">
    <property type="term" value="P:translation"/>
    <property type="evidence" value="ECO:0007669"/>
    <property type="project" value="InterPro"/>
</dbReference>
<dbReference type="GO" id="GO:0022627">
    <property type="term" value="C:cytosolic small ribosomal subunit"/>
    <property type="evidence" value="ECO:0007669"/>
    <property type="project" value="TreeGrafter"/>
</dbReference>
<evidence type="ECO:0000256" key="1">
    <source>
        <dbReference type="ARBA" id="ARBA00022730"/>
    </source>
</evidence>
<organism evidence="7 8">
    <name type="scientific">Rhododendron griersonianum</name>
    <dbReference type="NCBI Taxonomy" id="479676"/>
    <lineage>
        <taxon>Eukaryota</taxon>
        <taxon>Viridiplantae</taxon>
        <taxon>Streptophyta</taxon>
        <taxon>Embryophyta</taxon>
        <taxon>Tracheophyta</taxon>
        <taxon>Spermatophyta</taxon>
        <taxon>Magnoliopsida</taxon>
        <taxon>eudicotyledons</taxon>
        <taxon>Gunneridae</taxon>
        <taxon>Pentapetalae</taxon>
        <taxon>asterids</taxon>
        <taxon>Ericales</taxon>
        <taxon>Ericaceae</taxon>
        <taxon>Ericoideae</taxon>
        <taxon>Rhodoreae</taxon>
        <taxon>Rhododendron</taxon>
    </lineage>
</organism>
<keyword evidence="2" id="KW-0694">RNA-binding</keyword>
<evidence type="ECO:0000259" key="6">
    <source>
        <dbReference type="Pfam" id="PF00900"/>
    </source>
</evidence>
<dbReference type="AlphaFoldDB" id="A0AAV6J544"/>
<dbReference type="PANTHER" id="PTHR11581">
    <property type="entry name" value="30S/40S RIBOSOMAL PROTEIN S4"/>
    <property type="match status" value="1"/>
</dbReference>
<evidence type="ECO:0000313" key="8">
    <source>
        <dbReference type="Proteomes" id="UP000823749"/>
    </source>
</evidence>
<dbReference type="Gene3D" id="2.40.50.740">
    <property type="match status" value="1"/>
</dbReference>
<sequence length="131" mass="15073">MTASFCHVYVFEVCLLNCSFSAPDVVSIPKTNESFRLLYDTKGRFRLHSIRDEESKFKLCKVRSVQFGQKGIPYINTYEFSGFLVAYLKSMTWLSCMHNVVRTVPTFASGKTLSVQEELKALSFYLLSREL</sequence>
<reference evidence="7" key="1">
    <citation type="submission" date="2020-08" db="EMBL/GenBank/DDBJ databases">
        <title>Plant Genome Project.</title>
        <authorList>
            <person name="Zhang R.-G."/>
        </authorList>
    </citation>
    <scope>NUCLEOTIDE SEQUENCE</scope>
    <source>
        <strain evidence="7">WSP0</strain>
        <tissue evidence="7">Leaf</tissue>
    </source>
</reference>
<feature type="signal peptide" evidence="5">
    <location>
        <begin position="1"/>
        <end position="21"/>
    </location>
</feature>
<dbReference type="Proteomes" id="UP000823749">
    <property type="component" value="Chromosome 8"/>
</dbReference>
<dbReference type="PANTHER" id="PTHR11581:SF0">
    <property type="entry name" value="SMALL RIBOSOMAL SUBUNIT PROTEIN ES4"/>
    <property type="match status" value="1"/>
</dbReference>
<evidence type="ECO:0000256" key="2">
    <source>
        <dbReference type="ARBA" id="ARBA00022884"/>
    </source>
</evidence>
<evidence type="ECO:0000256" key="4">
    <source>
        <dbReference type="ARBA" id="ARBA00023274"/>
    </source>
</evidence>
<keyword evidence="8" id="KW-1185">Reference proteome</keyword>
<evidence type="ECO:0000313" key="7">
    <source>
        <dbReference type="EMBL" id="KAG5536266.1"/>
    </source>
</evidence>
<keyword evidence="5" id="KW-0732">Signal</keyword>
<dbReference type="InterPro" id="IPR038237">
    <property type="entry name" value="Ribosomal_eS4_central_sf"/>
</dbReference>
<dbReference type="GO" id="GO:0003735">
    <property type="term" value="F:structural constituent of ribosome"/>
    <property type="evidence" value="ECO:0007669"/>
    <property type="project" value="InterPro"/>
</dbReference>
<gene>
    <name evidence="7" type="ORF">RHGRI_023893</name>
</gene>
<keyword evidence="1" id="KW-0699">rRNA-binding</keyword>
<dbReference type="Pfam" id="PF00900">
    <property type="entry name" value="Ribosomal_S4e"/>
    <property type="match status" value="1"/>
</dbReference>
<protein>
    <recommendedName>
        <fullName evidence="6">Small ribosomal subunit protein eS4 central region domain-containing protein</fullName>
    </recommendedName>
</protein>
<comment type="caution">
    <text evidence="7">The sequence shown here is derived from an EMBL/GenBank/DDBJ whole genome shotgun (WGS) entry which is preliminary data.</text>
</comment>
<keyword evidence="3" id="KW-0689">Ribosomal protein</keyword>
<feature type="chain" id="PRO_5043496015" description="Small ribosomal subunit protein eS4 central region domain-containing protein" evidence="5">
    <location>
        <begin position="22"/>
        <end position="131"/>
    </location>
</feature>
<proteinExistence type="predicted"/>
<evidence type="ECO:0000256" key="5">
    <source>
        <dbReference type="SAM" id="SignalP"/>
    </source>
</evidence>
<dbReference type="GO" id="GO:0019843">
    <property type="term" value="F:rRNA binding"/>
    <property type="evidence" value="ECO:0007669"/>
    <property type="project" value="UniProtKB-KW"/>
</dbReference>
<dbReference type="InterPro" id="IPR036986">
    <property type="entry name" value="S4_RNA-bd_sf"/>
</dbReference>
<dbReference type="InterPro" id="IPR000876">
    <property type="entry name" value="Ribosomal_eS4"/>
</dbReference>
<dbReference type="Gene3D" id="3.10.290.10">
    <property type="entry name" value="RNA-binding S4 domain"/>
    <property type="match status" value="1"/>
</dbReference>